<dbReference type="EMBL" id="PNYB01000005">
    <property type="protein sequence ID" value="PMS26073.1"/>
    <property type="molecule type" value="Genomic_DNA"/>
</dbReference>
<organism evidence="1 2">
    <name type="scientific">Trinickia soli</name>
    <dbReference type="NCBI Taxonomy" id="380675"/>
    <lineage>
        <taxon>Bacteria</taxon>
        <taxon>Pseudomonadati</taxon>
        <taxon>Pseudomonadota</taxon>
        <taxon>Betaproteobacteria</taxon>
        <taxon>Burkholderiales</taxon>
        <taxon>Burkholderiaceae</taxon>
        <taxon>Trinickia</taxon>
    </lineage>
</organism>
<proteinExistence type="predicted"/>
<protein>
    <submittedName>
        <fullName evidence="1">Uncharacterized protein</fullName>
    </submittedName>
</protein>
<dbReference type="Proteomes" id="UP000235347">
    <property type="component" value="Unassembled WGS sequence"/>
</dbReference>
<name>A0A2N7W9I9_9BURK</name>
<dbReference type="AlphaFoldDB" id="A0A2N7W9I9"/>
<keyword evidence="2" id="KW-1185">Reference proteome</keyword>
<reference evidence="1 2" key="1">
    <citation type="submission" date="2018-01" db="EMBL/GenBank/DDBJ databases">
        <title>Whole genome analyses suggest that Burkholderia sensu lato contains two further novel genera in the rhizoxinica-symbiotica group Mycetohabitans gen. nov., and Trinickia gen. nov.: implications for the evolution of diazotrophy and nodulation in the Burkholderiaceae.</title>
        <authorList>
            <person name="Estrada-de los Santos P."/>
            <person name="Palmer M."/>
            <person name="Chavez-Ramirez B."/>
            <person name="Beukes C."/>
            <person name="Steenkamp E.T."/>
            <person name="Hirsch A.M."/>
            <person name="Manyaka P."/>
            <person name="Maluk M."/>
            <person name="Lafos M."/>
            <person name="Crook M."/>
            <person name="Gross E."/>
            <person name="Simon M.F."/>
            <person name="Bueno dos Reis Junior F."/>
            <person name="Poole P.S."/>
            <person name="Venter S.N."/>
            <person name="James E.K."/>
        </authorList>
    </citation>
    <scope>NUCLEOTIDE SEQUENCE [LARGE SCALE GENOMIC DNA]</scope>
    <source>
        <strain evidence="1 2">GP25-8</strain>
    </source>
</reference>
<accession>A0A2N7W9I9</accession>
<sequence>MRRGRASPPLLAAGAVRSCHCSQFRSSPPASDPVGDMLARSSKPSARVGVEAHFQINRRGNHTAIPETFVKALPPVTKRTVAIATRLAEVGIRLDSGLSQAVLKYL</sequence>
<evidence type="ECO:0000313" key="1">
    <source>
        <dbReference type="EMBL" id="PMS26073.1"/>
    </source>
</evidence>
<evidence type="ECO:0000313" key="2">
    <source>
        <dbReference type="Proteomes" id="UP000235347"/>
    </source>
</evidence>
<gene>
    <name evidence="1" type="ORF">C0Z19_07415</name>
</gene>
<comment type="caution">
    <text evidence="1">The sequence shown here is derived from an EMBL/GenBank/DDBJ whole genome shotgun (WGS) entry which is preliminary data.</text>
</comment>